<evidence type="ECO:0000313" key="2">
    <source>
        <dbReference type="Proteomes" id="UP000695007"/>
    </source>
</evidence>
<dbReference type="Pfam" id="PF02958">
    <property type="entry name" value="EcKL"/>
    <property type="match status" value="1"/>
</dbReference>
<keyword evidence="2" id="KW-1185">Reference proteome</keyword>
<proteinExistence type="predicted"/>
<dbReference type="InterPro" id="IPR015897">
    <property type="entry name" value="CHK_kinase-like"/>
</dbReference>
<dbReference type="Gene3D" id="3.90.1200.10">
    <property type="match status" value="1"/>
</dbReference>
<dbReference type="AlphaFoldDB" id="A0AAJ6YG06"/>
<dbReference type="SUPFAM" id="SSF56112">
    <property type="entry name" value="Protein kinase-like (PK-like)"/>
    <property type="match status" value="1"/>
</dbReference>
<dbReference type="RefSeq" id="XP_011497378.1">
    <property type="nucleotide sequence ID" value="XM_011499076.1"/>
</dbReference>
<organism evidence="2 3">
    <name type="scientific">Ceratosolen solmsi marchali</name>
    <dbReference type="NCBI Taxonomy" id="326594"/>
    <lineage>
        <taxon>Eukaryota</taxon>
        <taxon>Metazoa</taxon>
        <taxon>Ecdysozoa</taxon>
        <taxon>Arthropoda</taxon>
        <taxon>Hexapoda</taxon>
        <taxon>Insecta</taxon>
        <taxon>Pterygota</taxon>
        <taxon>Neoptera</taxon>
        <taxon>Endopterygota</taxon>
        <taxon>Hymenoptera</taxon>
        <taxon>Apocrita</taxon>
        <taxon>Proctotrupomorpha</taxon>
        <taxon>Chalcidoidea</taxon>
        <taxon>Agaonidae</taxon>
        <taxon>Agaoninae</taxon>
        <taxon>Ceratosolen</taxon>
    </lineage>
</organism>
<dbReference type="SMART" id="SM00587">
    <property type="entry name" value="CHK"/>
    <property type="match status" value="1"/>
</dbReference>
<dbReference type="PANTHER" id="PTHR11012:SF58">
    <property type="entry name" value="CHK KINASE-LIKE DOMAIN-CONTAINING PROTEIN"/>
    <property type="match status" value="1"/>
</dbReference>
<reference evidence="3" key="1">
    <citation type="submission" date="2025-08" db="UniProtKB">
        <authorList>
            <consortium name="RefSeq"/>
        </authorList>
    </citation>
    <scope>IDENTIFICATION</scope>
</reference>
<dbReference type="PANTHER" id="PTHR11012">
    <property type="entry name" value="PROTEIN KINASE-LIKE DOMAIN-CONTAINING"/>
    <property type="match status" value="1"/>
</dbReference>
<sequence length="420" mass="46962">MSDSEDTEGSCADWNITKEWLESMLQEHHGKDSEPAVSDFTVRPGCNAGESVLSDILAVNVEYRPMPEQPDTNLSLIVKRLPQDPYSRFFVTEAQFDLREIRFYTQVVPDLEVFQKQNRGESSTIIELPIPRCIHAHYSPASGTEDSPVPPESFLVLENLGPKGFKGAEFSRGLTLKQAEAALNAVAKIHALSLTLKVKEGKPLSERYPFLFQTARATDSYQQLVERGLPQLAHFLEGRPGLEAVLEALLALRPRTKEVIANLLAPEDPLALITHTDFWCNNLLFRKGDSDECECAVLDWQMVTYSRPTNDVALLLVSSLPTELRREHTPALLDNYWATLTSTCTVLGLDIGNELNYTRSDLDRDYRRSQLLALLLCIGSVDVALGDPMTEQRLIDVLEDLHNEGVLAVKDVAEDQSQEV</sequence>
<evidence type="ECO:0000313" key="3">
    <source>
        <dbReference type="RefSeq" id="XP_011497378.1"/>
    </source>
</evidence>
<name>A0AAJ6YG06_9HYME</name>
<feature type="domain" description="CHK kinase-like" evidence="1">
    <location>
        <begin position="155"/>
        <end position="346"/>
    </location>
</feature>
<dbReference type="Proteomes" id="UP000695007">
    <property type="component" value="Unplaced"/>
</dbReference>
<dbReference type="GeneID" id="105361797"/>
<dbReference type="InterPro" id="IPR011009">
    <property type="entry name" value="Kinase-like_dom_sf"/>
</dbReference>
<gene>
    <name evidence="3" type="primary">LOC105361797</name>
</gene>
<evidence type="ECO:0000259" key="1">
    <source>
        <dbReference type="SMART" id="SM00587"/>
    </source>
</evidence>
<dbReference type="InterPro" id="IPR004119">
    <property type="entry name" value="EcKL"/>
</dbReference>
<protein>
    <submittedName>
        <fullName evidence="3">Uncharacterized oxidoreductase dhs-27-like</fullName>
    </submittedName>
</protein>
<accession>A0AAJ6YG06</accession>
<dbReference type="KEGG" id="csol:105361797"/>